<dbReference type="AlphaFoldDB" id="A0A4S8KU29"/>
<accession>A0A4S8KU29</accession>
<dbReference type="OrthoDB" id="3055948at2759"/>
<dbReference type="Proteomes" id="UP000297245">
    <property type="component" value="Unassembled WGS sequence"/>
</dbReference>
<evidence type="ECO:0000256" key="1">
    <source>
        <dbReference type="SAM" id="MobiDB-lite"/>
    </source>
</evidence>
<protein>
    <submittedName>
        <fullName evidence="2">Uncharacterized protein</fullName>
    </submittedName>
</protein>
<name>A0A4S8KU29_DENBC</name>
<gene>
    <name evidence="2" type="ORF">K435DRAFT_875576</name>
</gene>
<organism evidence="2 3">
    <name type="scientific">Dendrothele bispora (strain CBS 962.96)</name>
    <dbReference type="NCBI Taxonomy" id="1314807"/>
    <lineage>
        <taxon>Eukaryota</taxon>
        <taxon>Fungi</taxon>
        <taxon>Dikarya</taxon>
        <taxon>Basidiomycota</taxon>
        <taxon>Agaricomycotina</taxon>
        <taxon>Agaricomycetes</taxon>
        <taxon>Agaricomycetidae</taxon>
        <taxon>Agaricales</taxon>
        <taxon>Agaricales incertae sedis</taxon>
        <taxon>Dendrothele</taxon>
    </lineage>
</organism>
<sequence>MYHYTNVKQESKEEERPESVIQRRHATGLLGSGGYFDSQTTDTQYYGFSQSSSDLEEKEECLSELEEVENGSHKPKLELEDYDGIAFQSQLPEEFEIPADECDRFYVPDAAFTHQTSQASVDSSEWIPNVANQKKIDDLLSNNYGQSNFLYDLIEHQDNPSHMRNRWQFLREDCPEPDPSR</sequence>
<feature type="region of interest" description="Disordered" evidence="1">
    <location>
        <begin position="1"/>
        <end position="24"/>
    </location>
</feature>
<reference evidence="2 3" key="1">
    <citation type="journal article" date="2019" name="Nat. Ecol. Evol.">
        <title>Megaphylogeny resolves global patterns of mushroom evolution.</title>
        <authorList>
            <person name="Varga T."/>
            <person name="Krizsan K."/>
            <person name="Foldi C."/>
            <person name="Dima B."/>
            <person name="Sanchez-Garcia M."/>
            <person name="Sanchez-Ramirez S."/>
            <person name="Szollosi G.J."/>
            <person name="Szarkandi J.G."/>
            <person name="Papp V."/>
            <person name="Albert L."/>
            <person name="Andreopoulos W."/>
            <person name="Angelini C."/>
            <person name="Antonin V."/>
            <person name="Barry K.W."/>
            <person name="Bougher N.L."/>
            <person name="Buchanan P."/>
            <person name="Buyck B."/>
            <person name="Bense V."/>
            <person name="Catcheside P."/>
            <person name="Chovatia M."/>
            <person name="Cooper J."/>
            <person name="Damon W."/>
            <person name="Desjardin D."/>
            <person name="Finy P."/>
            <person name="Geml J."/>
            <person name="Haridas S."/>
            <person name="Hughes K."/>
            <person name="Justo A."/>
            <person name="Karasinski D."/>
            <person name="Kautmanova I."/>
            <person name="Kiss B."/>
            <person name="Kocsube S."/>
            <person name="Kotiranta H."/>
            <person name="LaButti K.M."/>
            <person name="Lechner B.E."/>
            <person name="Liimatainen K."/>
            <person name="Lipzen A."/>
            <person name="Lukacs Z."/>
            <person name="Mihaltcheva S."/>
            <person name="Morgado L.N."/>
            <person name="Niskanen T."/>
            <person name="Noordeloos M.E."/>
            <person name="Ohm R.A."/>
            <person name="Ortiz-Santana B."/>
            <person name="Ovrebo C."/>
            <person name="Racz N."/>
            <person name="Riley R."/>
            <person name="Savchenko A."/>
            <person name="Shiryaev A."/>
            <person name="Soop K."/>
            <person name="Spirin V."/>
            <person name="Szebenyi C."/>
            <person name="Tomsovsky M."/>
            <person name="Tulloss R.E."/>
            <person name="Uehling J."/>
            <person name="Grigoriev I.V."/>
            <person name="Vagvolgyi C."/>
            <person name="Papp T."/>
            <person name="Martin F.M."/>
            <person name="Miettinen O."/>
            <person name="Hibbett D.S."/>
            <person name="Nagy L.G."/>
        </authorList>
    </citation>
    <scope>NUCLEOTIDE SEQUENCE [LARGE SCALE GENOMIC DNA]</scope>
    <source>
        <strain evidence="2 3">CBS 962.96</strain>
    </source>
</reference>
<keyword evidence="3" id="KW-1185">Reference proteome</keyword>
<evidence type="ECO:0000313" key="2">
    <source>
        <dbReference type="EMBL" id="THU79339.1"/>
    </source>
</evidence>
<dbReference type="EMBL" id="ML180039">
    <property type="protein sequence ID" value="THU79339.1"/>
    <property type="molecule type" value="Genomic_DNA"/>
</dbReference>
<evidence type="ECO:0000313" key="3">
    <source>
        <dbReference type="Proteomes" id="UP000297245"/>
    </source>
</evidence>
<proteinExistence type="predicted"/>
<feature type="compositionally biased region" description="Basic and acidic residues" evidence="1">
    <location>
        <begin position="9"/>
        <end position="18"/>
    </location>
</feature>